<gene>
    <name evidence="1" type="ORF">ACHAXA_002110</name>
</gene>
<protein>
    <submittedName>
        <fullName evidence="1">Uncharacterized protein</fullName>
    </submittedName>
</protein>
<dbReference type="SUPFAM" id="SSF48403">
    <property type="entry name" value="Ankyrin repeat"/>
    <property type="match status" value="1"/>
</dbReference>
<evidence type="ECO:0000313" key="2">
    <source>
        <dbReference type="Proteomes" id="UP001530377"/>
    </source>
</evidence>
<accession>A0ABD3R289</accession>
<dbReference type="InterPro" id="IPR002110">
    <property type="entry name" value="Ankyrin_rpt"/>
</dbReference>
<dbReference type="SMART" id="SM00248">
    <property type="entry name" value="ANK"/>
    <property type="match status" value="3"/>
</dbReference>
<dbReference type="EMBL" id="JALLPB020000674">
    <property type="protein sequence ID" value="KAL3807084.1"/>
    <property type="molecule type" value="Genomic_DNA"/>
</dbReference>
<comment type="caution">
    <text evidence="1">The sequence shown here is derived from an EMBL/GenBank/DDBJ whole genome shotgun (WGS) entry which is preliminary data.</text>
</comment>
<sequence>MTTTTSISTIRRMLYDRRWNDVQDAIRSDATVSMRINDPVDDGRRLEGAIAASSRRLLAESSAEIVGDDDNACDRVGDGDINGVNECVARSHQDIVQLRYWVGRPGDGEDDRDAATFVKACSRRVRNRHRDRCSPSDGSQHDNSFIERRRPTVYDLLVAQNYHGCTPLHFLADGKNEEAIVFLLDQCRQTQCDNHVHPTMIRDDDGDLPLHFACCNGASPSLLKAMTTSSLGDPTSATVRNSKNRLAVDDYIEWYVDNMNDERRVGGDELDGAMEGGDESVYYGEVEYESDVDDVDFDSDRDSNNVTESSLVSKNRTLVVFSRRLPRDVMNIFSAACDEKDFPAAMWVLIHAAAMAVRNSTLHNEEQSHDEGKKYMLNGSLLPIHAAVIATKYSNFPALALVACIWWRMNDGHDEYWEDTMFEEDSYGYLPLHWACGDISHLLASGRVSSEASLRQNRSCPVSSFISGDNPSTLQCGALARFNTRDIPCSIIEYLLECGPTAACAPTRCGRLPLHLLVADGNFSILVCTPWNEANDGSNNFCRRQPWDDLKLLLKEYPEALGTPDPKRNLYPFQIAAELSGRQSHGLVSLENTYRLIMEDPSILCQLIDCKRKCKGGD</sequence>
<dbReference type="InterPro" id="IPR036770">
    <property type="entry name" value="Ankyrin_rpt-contain_sf"/>
</dbReference>
<dbReference type="Proteomes" id="UP001530377">
    <property type="component" value="Unassembled WGS sequence"/>
</dbReference>
<evidence type="ECO:0000313" key="1">
    <source>
        <dbReference type="EMBL" id="KAL3807084.1"/>
    </source>
</evidence>
<name>A0ABD3R289_9STRA</name>
<reference evidence="1 2" key="1">
    <citation type="submission" date="2024-10" db="EMBL/GenBank/DDBJ databases">
        <title>Updated reference genomes for cyclostephanoid diatoms.</title>
        <authorList>
            <person name="Roberts W.R."/>
            <person name="Alverson A.J."/>
        </authorList>
    </citation>
    <scope>NUCLEOTIDE SEQUENCE [LARGE SCALE GENOMIC DNA]</scope>
    <source>
        <strain evidence="1 2">AJA228-03</strain>
    </source>
</reference>
<proteinExistence type="predicted"/>
<dbReference type="Gene3D" id="1.25.40.20">
    <property type="entry name" value="Ankyrin repeat-containing domain"/>
    <property type="match status" value="1"/>
</dbReference>
<keyword evidence="2" id="KW-1185">Reference proteome</keyword>
<dbReference type="AlphaFoldDB" id="A0ABD3R289"/>
<organism evidence="1 2">
    <name type="scientific">Cyclostephanos tholiformis</name>
    <dbReference type="NCBI Taxonomy" id="382380"/>
    <lineage>
        <taxon>Eukaryota</taxon>
        <taxon>Sar</taxon>
        <taxon>Stramenopiles</taxon>
        <taxon>Ochrophyta</taxon>
        <taxon>Bacillariophyta</taxon>
        <taxon>Coscinodiscophyceae</taxon>
        <taxon>Thalassiosirophycidae</taxon>
        <taxon>Stephanodiscales</taxon>
        <taxon>Stephanodiscaceae</taxon>
        <taxon>Cyclostephanos</taxon>
    </lineage>
</organism>